<dbReference type="AlphaFoldDB" id="A0ABC8LKL4"/>
<proteinExistence type="inferred from homology"/>
<organism evidence="8 9">
    <name type="scientific">Eruca vesicaria subsp. sativa</name>
    <name type="common">Garden rocket</name>
    <name type="synonym">Eruca sativa</name>
    <dbReference type="NCBI Taxonomy" id="29727"/>
    <lineage>
        <taxon>Eukaryota</taxon>
        <taxon>Viridiplantae</taxon>
        <taxon>Streptophyta</taxon>
        <taxon>Embryophyta</taxon>
        <taxon>Tracheophyta</taxon>
        <taxon>Spermatophyta</taxon>
        <taxon>Magnoliopsida</taxon>
        <taxon>eudicotyledons</taxon>
        <taxon>Gunneridae</taxon>
        <taxon>Pentapetalae</taxon>
        <taxon>rosids</taxon>
        <taxon>malvids</taxon>
        <taxon>Brassicales</taxon>
        <taxon>Brassicaceae</taxon>
        <taxon>Brassiceae</taxon>
        <taxon>Eruca</taxon>
    </lineage>
</organism>
<evidence type="ECO:0000256" key="6">
    <source>
        <dbReference type="SAM" id="SignalP"/>
    </source>
</evidence>
<accession>A0ABC8LKL4</accession>
<dbReference type="CDD" id="cd23509">
    <property type="entry name" value="Gnk2-like"/>
    <property type="match status" value="2"/>
</dbReference>
<comment type="caution">
    <text evidence="8">The sequence shown here is derived from an EMBL/GenBank/DDBJ whole genome shotgun (WGS) entry which is preliminary data.</text>
</comment>
<feature type="signal peptide" evidence="6">
    <location>
        <begin position="1"/>
        <end position="26"/>
    </location>
</feature>
<sequence>MYSPSSVSKRFILIYVLAIQIFLINSELSINTTNEYLNHKCLVSQGKYKPGSKYEQRLKFITKLFYRDSIRGYDGFGDSTLTAILQCRGDSYGPKCHDCYATALAALRSKCPWYKGRIVWYDQCLLSITSNYTYGQIDYDNNFCISNAKKVGGDTFEFMKAWNNFILDLAILATSGDNNYTLYSVGERRYNGDMMYGMVQCTRDLSRNACRECLFYTSLHLQKCVNGIRGARVIGRSCSFRLEFYPFIAKPVHNI</sequence>
<keyword evidence="9" id="KW-1185">Reference proteome</keyword>
<dbReference type="InterPro" id="IPR038408">
    <property type="entry name" value="GNK2_sf"/>
</dbReference>
<keyword evidence="4" id="KW-0677">Repeat</keyword>
<evidence type="ECO:0000256" key="4">
    <source>
        <dbReference type="ARBA" id="ARBA00022737"/>
    </source>
</evidence>
<comment type="similarity">
    <text evidence="5">Belongs to the cysteine-rich repeat secretory protein family.</text>
</comment>
<dbReference type="InterPro" id="IPR002902">
    <property type="entry name" value="GNK2"/>
</dbReference>
<protein>
    <recommendedName>
        <fullName evidence="7">Gnk2-homologous domain-containing protein</fullName>
    </recommendedName>
</protein>
<dbReference type="Pfam" id="PF01657">
    <property type="entry name" value="Stress-antifung"/>
    <property type="match status" value="2"/>
</dbReference>
<evidence type="ECO:0000256" key="2">
    <source>
        <dbReference type="ARBA" id="ARBA00022525"/>
    </source>
</evidence>
<evidence type="ECO:0000256" key="5">
    <source>
        <dbReference type="ARBA" id="ARBA00038515"/>
    </source>
</evidence>
<evidence type="ECO:0000256" key="3">
    <source>
        <dbReference type="ARBA" id="ARBA00022729"/>
    </source>
</evidence>
<reference evidence="8 9" key="1">
    <citation type="submission" date="2022-03" db="EMBL/GenBank/DDBJ databases">
        <authorList>
            <person name="Macdonald S."/>
            <person name="Ahmed S."/>
            <person name="Newling K."/>
        </authorList>
    </citation>
    <scope>NUCLEOTIDE SEQUENCE [LARGE SCALE GENOMIC DNA]</scope>
</reference>
<dbReference type="Gene3D" id="3.30.430.20">
    <property type="entry name" value="Gnk2 domain, C-X8-C-X2-C motif"/>
    <property type="match status" value="2"/>
</dbReference>
<evidence type="ECO:0000259" key="7">
    <source>
        <dbReference type="PROSITE" id="PS51473"/>
    </source>
</evidence>
<dbReference type="InterPro" id="IPR050581">
    <property type="entry name" value="CRR_secretory_protein"/>
</dbReference>
<feature type="domain" description="Gnk2-homologous" evidence="7">
    <location>
        <begin position="36"/>
        <end position="133"/>
    </location>
</feature>
<evidence type="ECO:0000256" key="1">
    <source>
        <dbReference type="ARBA" id="ARBA00004613"/>
    </source>
</evidence>
<dbReference type="PANTHER" id="PTHR32411">
    <property type="entry name" value="CYSTEINE-RICH REPEAT SECRETORY PROTEIN 38-RELATED"/>
    <property type="match status" value="1"/>
</dbReference>
<feature type="chain" id="PRO_5044766748" description="Gnk2-homologous domain-containing protein" evidence="6">
    <location>
        <begin position="27"/>
        <end position="255"/>
    </location>
</feature>
<dbReference type="Proteomes" id="UP001642260">
    <property type="component" value="Unassembled WGS sequence"/>
</dbReference>
<dbReference type="PROSITE" id="PS51473">
    <property type="entry name" value="GNK2"/>
    <property type="match status" value="2"/>
</dbReference>
<keyword evidence="2" id="KW-0964">Secreted</keyword>
<keyword evidence="3 6" id="KW-0732">Signal</keyword>
<dbReference type="PANTHER" id="PTHR32411:SF53">
    <property type="entry name" value="CYSTEINE-RICH REPEAT SECRETORY PROTEIN 18-RELATED"/>
    <property type="match status" value="1"/>
</dbReference>
<evidence type="ECO:0000313" key="9">
    <source>
        <dbReference type="Proteomes" id="UP001642260"/>
    </source>
</evidence>
<dbReference type="GO" id="GO:0005576">
    <property type="term" value="C:extracellular region"/>
    <property type="evidence" value="ECO:0007669"/>
    <property type="project" value="UniProtKB-SubCell"/>
</dbReference>
<evidence type="ECO:0000313" key="8">
    <source>
        <dbReference type="EMBL" id="CAH8384225.1"/>
    </source>
</evidence>
<gene>
    <name evidence="8" type="ORF">ERUC_LOCUS36708</name>
</gene>
<name>A0ABC8LKL4_ERUVS</name>
<feature type="domain" description="Gnk2-homologous" evidence="7">
    <location>
        <begin position="139"/>
        <end position="247"/>
    </location>
</feature>
<comment type="subcellular location">
    <subcellularLocation>
        <location evidence="1">Secreted</location>
    </subcellularLocation>
</comment>
<dbReference type="EMBL" id="CAKOAT010608487">
    <property type="protein sequence ID" value="CAH8384225.1"/>
    <property type="molecule type" value="Genomic_DNA"/>
</dbReference>